<dbReference type="EMBL" id="GBXM01063901">
    <property type="protein sequence ID" value="JAH44676.1"/>
    <property type="molecule type" value="Transcribed_RNA"/>
</dbReference>
<protein>
    <submittedName>
        <fullName evidence="1">Uncharacterized protein</fullName>
    </submittedName>
</protein>
<reference evidence="1" key="1">
    <citation type="submission" date="2014-11" db="EMBL/GenBank/DDBJ databases">
        <authorList>
            <person name="Amaro Gonzalez C."/>
        </authorList>
    </citation>
    <scope>NUCLEOTIDE SEQUENCE</scope>
</reference>
<reference evidence="1" key="2">
    <citation type="journal article" date="2015" name="Fish Shellfish Immunol.">
        <title>Early steps in the European eel (Anguilla anguilla)-Vibrio vulnificus interaction in the gills: Role of the RtxA13 toxin.</title>
        <authorList>
            <person name="Callol A."/>
            <person name="Pajuelo D."/>
            <person name="Ebbesson L."/>
            <person name="Teles M."/>
            <person name="MacKenzie S."/>
            <person name="Amaro C."/>
        </authorList>
    </citation>
    <scope>NUCLEOTIDE SEQUENCE</scope>
</reference>
<dbReference type="AlphaFoldDB" id="A0A0E9STN5"/>
<proteinExistence type="predicted"/>
<name>A0A0E9STN5_ANGAN</name>
<organism evidence="1">
    <name type="scientific">Anguilla anguilla</name>
    <name type="common">European freshwater eel</name>
    <name type="synonym">Muraena anguilla</name>
    <dbReference type="NCBI Taxonomy" id="7936"/>
    <lineage>
        <taxon>Eukaryota</taxon>
        <taxon>Metazoa</taxon>
        <taxon>Chordata</taxon>
        <taxon>Craniata</taxon>
        <taxon>Vertebrata</taxon>
        <taxon>Euteleostomi</taxon>
        <taxon>Actinopterygii</taxon>
        <taxon>Neopterygii</taxon>
        <taxon>Teleostei</taxon>
        <taxon>Anguilliformes</taxon>
        <taxon>Anguillidae</taxon>
        <taxon>Anguilla</taxon>
    </lineage>
</organism>
<evidence type="ECO:0000313" key="1">
    <source>
        <dbReference type="EMBL" id="JAH44676.1"/>
    </source>
</evidence>
<accession>A0A0E9STN5</accession>
<sequence length="46" mass="5566">MKHYFCGSRLSCFWVFVSKLRLLSWINLDYLPTFVANQLPCHWSWA</sequence>